<protein>
    <submittedName>
        <fullName evidence="2">Uncharacterized protein</fullName>
    </submittedName>
</protein>
<organism evidence="2">
    <name type="scientific">uncultured Acetobacteraceae bacterium</name>
    <dbReference type="NCBI Taxonomy" id="169975"/>
    <lineage>
        <taxon>Bacteria</taxon>
        <taxon>Pseudomonadati</taxon>
        <taxon>Pseudomonadota</taxon>
        <taxon>Alphaproteobacteria</taxon>
        <taxon>Acetobacterales</taxon>
        <taxon>Acetobacteraceae</taxon>
        <taxon>environmental samples</taxon>
    </lineage>
</organism>
<dbReference type="AlphaFoldDB" id="A0A6J4H1Z1"/>
<proteinExistence type="predicted"/>
<evidence type="ECO:0000313" key="2">
    <source>
        <dbReference type="EMBL" id="CAA9212706.1"/>
    </source>
</evidence>
<feature type="non-terminal residue" evidence="2">
    <location>
        <position position="48"/>
    </location>
</feature>
<sequence>VSPSRRADGRRPAGAASRRAPVARRLPARRHALDGGAAGAERPVPAAV</sequence>
<name>A0A6J4H1Z1_9PROT</name>
<feature type="region of interest" description="Disordered" evidence="1">
    <location>
        <begin position="1"/>
        <end position="48"/>
    </location>
</feature>
<reference evidence="2" key="1">
    <citation type="submission" date="2020-02" db="EMBL/GenBank/DDBJ databases">
        <authorList>
            <person name="Meier V. D."/>
        </authorList>
    </citation>
    <scope>NUCLEOTIDE SEQUENCE</scope>
    <source>
        <strain evidence="2">AVDCRST_MAG04</strain>
    </source>
</reference>
<feature type="compositionally biased region" description="Low complexity" evidence="1">
    <location>
        <begin position="12"/>
        <end position="25"/>
    </location>
</feature>
<accession>A0A6J4H1Z1</accession>
<gene>
    <name evidence="2" type="ORF">AVDCRST_MAG04-202</name>
</gene>
<feature type="non-terminal residue" evidence="2">
    <location>
        <position position="1"/>
    </location>
</feature>
<dbReference type="EMBL" id="CADCTL010000011">
    <property type="protein sequence ID" value="CAA9212706.1"/>
    <property type="molecule type" value="Genomic_DNA"/>
</dbReference>
<feature type="compositionally biased region" description="Basic and acidic residues" evidence="1">
    <location>
        <begin position="1"/>
        <end position="11"/>
    </location>
</feature>
<evidence type="ECO:0000256" key="1">
    <source>
        <dbReference type="SAM" id="MobiDB-lite"/>
    </source>
</evidence>